<dbReference type="InterPro" id="IPR019194">
    <property type="entry name" value="Tscrpt_elong_fac_Eaf_N"/>
</dbReference>
<dbReference type="Proteomes" id="UP000285405">
    <property type="component" value="Unassembled WGS sequence"/>
</dbReference>
<feature type="compositionally biased region" description="Basic and acidic residues" evidence="1">
    <location>
        <begin position="169"/>
        <end position="185"/>
    </location>
</feature>
<feature type="compositionally biased region" description="Acidic residues" evidence="1">
    <location>
        <begin position="186"/>
        <end position="195"/>
    </location>
</feature>
<feature type="domain" description="Transcription elongation factor Eaf N-terminal" evidence="2">
    <location>
        <begin position="32"/>
        <end position="129"/>
    </location>
</feature>
<name>A0A420I132_9PEZI</name>
<feature type="compositionally biased region" description="Polar residues" evidence="1">
    <location>
        <begin position="211"/>
        <end position="221"/>
    </location>
</feature>
<sequence length="289" mass="32831">MELFLEPPNQLVISNSKLMAVNGTLGFENGRYPIVLSDALLGKSTKELYTGIRYNHRVVDNSYSPSDSHRLRLNKEDPARFNLSFSDHPEKLSYHGGRAVDESQFILIFDAAKEHFVLHRLDSNFDMTPSKSLSDSSDSDDKHSSTTRHKKPQRESRKDSVINGTISRRNSDKPKKREKPMREPTPEEEDSDDGLTIEYPGGQDQIDDNNHTLTYQRQMAESSERDGDVSHDEDEIEDLKLPSPAQNQMVDISDEDMEMALEAELEQELMKESAAHTVAESESDESEEE</sequence>
<accession>A0A420I132</accession>
<feature type="region of interest" description="Disordered" evidence="1">
    <location>
        <begin position="268"/>
        <end position="289"/>
    </location>
</feature>
<organism evidence="3 4">
    <name type="scientific">Golovinomyces cichoracearum</name>
    <dbReference type="NCBI Taxonomy" id="62708"/>
    <lineage>
        <taxon>Eukaryota</taxon>
        <taxon>Fungi</taxon>
        <taxon>Dikarya</taxon>
        <taxon>Ascomycota</taxon>
        <taxon>Pezizomycotina</taxon>
        <taxon>Leotiomycetes</taxon>
        <taxon>Erysiphales</taxon>
        <taxon>Erysiphaceae</taxon>
        <taxon>Golovinomyces</taxon>
    </lineage>
</organism>
<dbReference type="EMBL" id="MCBR01013949">
    <property type="protein sequence ID" value="RKF63388.1"/>
    <property type="molecule type" value="Genomic_DNA"/>
</dbReference>
<evidence type="ECO:0000256" key="1">
    <source>
        <dbReference type="SAM" id="MobiDB-lite"/>
    </source>
</evidence>
<evidence type="ECO:0000259" key="2">
    <source>
        <dbReference type="Pfam" id="PF09816"/>
    </source>
</evidence>
<feature type="region of interest" description="Disordered" evidence="1">
    <location>
        <begin position="127"/>
        <end position="247"/>
    </location>
</feature>
<protein>
    <submittedName>
        <fullName evidence="3">Putative ell-associated factor protein</fullName>
    </submittedName>
</protein>
<reference evidence="3 4" key="1">
    <citation type="journal article" date="2018" name="BMC Genomics">
        <title>Comparative genome analyses reveal sequence features reflecting distinct modes of host-adaptation between dicot and monocot powdery mildew.</title>
        <authorList>
            <person name="Wu Y."/>
            <person name="Ma X."/>
            <person name="Pan Z."/>
            <person name="Kale S.D."/>
            <person name="Song Y."/>
            <person name="King H."/>
            <person name="Zhang Q."/>
            <person name="Presley C."/>
            <person name="Deng X."/>
            <person name="Wei C.I."/>
            <person name="Xiao S."/>
        </authorList>
    </citation>
    <scope>NUCLEOTIDE SEQUENCE [LARGE SCALE GENOMIC DNA]</scope>
    <source>
        <strain evidence="3">UCSC1</strain>
    </source>
</reference>
<evidence type="ECO:0000313" key="3">
    <source>
        <dbReference type="EMBL" id="RKF63388.1"/>
    </source>
</evidence>
<proteinExistence type="predicted"/>
<dbReference type="AlphaFoldDB" id="A0A420I132"/>
<gene>
    <name evidence="3" type="ORF">GcC1_139018</name>
</gene>
<dbReference type="Pfam" id="PF09816">
    <property type="entry name" value="EAF"/>
    <property type="match status" value="1"/>
</dbReference>
<comment type="caution">
    <text evidence="3">The sequence shown here is derived from an EMBL/GenBank/DDBJ whole genome shotgun (WGS) entry which is preliminary data.</text>
</comment>
<dbReference type="OrthoDB" id="125903at2759"/>
<evidence type="ECO:0000313" key="4">
    <source>
        <dbReference type="Proteomes" id="UP000285405"/>
    </source>
</evidence>